<protein>
    <submittedName>
        <fullName evidence="2">Cupredoxin domain-containing protein</fullName>
    </submittedName>
</protein>
<feature type="domain" description="EfeO-type cupredoxin-like" evidence="1">
    <location>
        <begin position="12"/>
        <end position="100"/>
    </location>
</feature>
<dbReference type="Proteomes" id="UP001595453">
    <property type="component" value="Unassembled WGS sequence"/>
</dbReference>
<comment type="caution">
    <text evidence="2">The sequence shown here is derived from an EMBL/GenBank/DDBJ whole genome shotgun (WGS) entry which is preliminary data.</text>
</comment>
<dbReference type="SUPFAM" id="SSF49503">
    <property type="entry name" value="Cupredoxins"/>
    <property type="match status" value="1"/>
</dbReference>
<proteinExistence type="predicted"/>
<organism evidence="2 3">
    <name type="scientific">Pseudoalteromonas fenneropenaei</name>
    <dbReference type="NCBI Taxonomy" id="1737459"/>
    <lineage>
        <taxon>Bacteria</taxon>
        <taxon>Pseudomonadati</taxon>
        <taxon>Pseudomonadota</taxon>
        <taxon>Gammaproteobacteria</taxon>
        <taxon>Alteromonadales</taxon>
        <taxon>Pseudoalteromonadaceae</taxon>
        <taxon>Pseudoalteromonas</taxon>
    </lineage>
</organism>
<dbReference type="InterPro" id="IPR008972">
    <property type="entry name" value="Cupredoxin"/>
</dbReference>
<dbReference type="InterPro" id="IPR028096">
    <property type="entry name" value="EfeO_Cupredoxin"/>
</dbReference>
<name>A0ABV7CFY0_9GAMM</name>
<gene>
    <name evidence="2" type="ORF">ACFOEE_03100</name>
</gene>
<dbReference type="Pfam" id="PF13473">
    <property type="entry name" value="Cupredoxin_1"/>
    <property type="match status" value="1"/>
</dbReference>
<dbReference type="RefSeq" id="WP_377121065.1">
    <property type="nucleotide sequence ID" value="NZ_JBHRSD010000006.1"/>
</dbReference>
<evidence type="ECO:0000259" key="1">
    <source>
        <dbReference type="Pfam" id="PF13473"/>
    </source>
</evidence>
<dbReference type="EMBL" id="JBHRSD010000006">
    <property type="protein sequence ID" value="MFC3031509.1"/>
    <property type="molecule type" value="Genomic_DNA"/>
</dbReference>
<accession>A0ABV7CFY0</accession>
<keyword evidence="3" id="KW-1185">Reference proteome</keyword>
<sequence>MLVCGFFTSTLVLATDSFFIVLENHLFTPAKIEVPTGKKVKLVIENKDSEAEEFDSFDLNREKVLFPGRKSVIYIGPLEPGEYRFFGEFSPNTAQGIVVAKEVNNAP</sequence>
<reference evidence="3" key="1">
    <citation type="journal article" date="2019" name="Int. J. Syst. Evol. Microbiol.">
        <title>The Global Catalogue of Microorganisms (GCM) 10K type strain sequencing project: providing services to taxonomists for standard genome sequencing and annotation.</title>
        <authorList>
            <consortium name="The Broad Institute Genomics Platform"/>
            <consortium name="The Broad Institute Genome Sequencing Center for Infectious Disease"/>
            <person name="Wu L."/>
            <person name="Ma J."/>
        </authorList>
    </citation>
    <scope>NUCLEOTIDE SEQUENCE [LARGE SCALE GENOMIC DNA]</scope>
    <source>
        <strain evidence="3">KCTC 42730</strain>
    </source>
</reference>
<evidence type="ECO:0000313" key="2">
    <source>
        <dbReference type="EMBL" id="MFC3031509.1"/>
    </source>
</evidence>
<dbReference type="Gene3D" id="2.60.40.420">
    <property type="entry name" value="Cupredoxins - blue copper proteins"/>
    <property type="match status" value="1"/>
</dbReference>
<evidence type="ECO:0000313" key="3">
    <source>
        <dbReference type="Proteomes" id="UP001595453"/>
    </source>
</evidence>